<proteinExistence type="inferred from homology"/>
<protein>
    <submittedName>
        <fullName evidence="6">4-hydroxy-tetrahydrodipicolinate synthase</fullName>
        <ecNumber evidence="6">4.3.3.7</ecNumber>
    </submittedName>
</protein>
<dbReference type="PANTHER" id="PTHR12128:SF66">
    <property type="entry name" value="4-HYDROXY-2-OXOGLUTARATE ALDOLASE, MITOCHONDRIAL"/>
    <property type="match status" value="1"/>
</dbReference>
<evidence type="ECO:0000256" key="1">
    <source>
        <dbReference type="ARBA" id="ARBA00007592"/>
    </source>
</evidence>
<reference evidence="6 7" key="1">
    <citation type="submission" date="2020-08" db="EMBL/GenBank/DDBJ databases">
        <title>Genomic Encyclopedia of Type Strains, Phase IV (KMG-IV): sequencing the most valuable type-strain genomes for metagenomic binning, comparative biology and taxonomic classification.</title>
        <authorList>
            <person name="Goeker M."/>
        </authorList>
    </citation>
    <scope>NUCLEOTIDE SEQUENCE [LARGE SCALE GENOMIC DNA]</scope>
    <source>
        <strain evidence="6 7">DSM 103737</strain>
    </source>
</reference>
<dbReference type="RefSeq" id="WP_183318175.1">
    <property type="nucleotide sequence ID" value="NZ_JACIEN010000007.1"/>
</dbReference>
<dbReference type="EMBL" id="JACIEN010000007">
    <property type="protein sequence ID" value="MBB4019392.1"/>
    <property type="molecule type" value="Genomic_DNA"/>
</dbReference>
<dbReference type="PRINTS" id="PR00146">
    <property type="entry name" value="DHPICSNTHASE"/>
</dbReference>
<feature type="binding site" evidence="5">
    <location>
        <position position="48"/>
    </location>
    <ligand>
        <name>pyruvate</name>
        <dbReference type="ChEBI" id="CHEBI:15361"/>
    </ligand>
</feature>
<dbReference type="AlphaFoldDB" id="A0A840C5V6"/>
<dbReference type="GO" id="GO:0008840">
    <property type="term" value="F:4-hydroxy-tetrahydrodipicolinate synthase activity"/>
    <property type="evidence" value="ECO:0007669"/>
    <property type="project" value="UniProtKB-EC"/>
</dbReference>
<dbReference type="InterPro" id="IPR002220">
    <property type="entry name" value="DapA-like"/>
</dbReference>
<evidence type="ECO:0000256" key="4">
    <source>
        <dbReference type="PIRSR" id="PIRSR001365-1"/>
    </source>
</evidence>
<dbReference type="CDD" id="cd00408">
    <property type="entry name" value="DHDPS-like"/>
    <property type="match status" value="1"/>
</dbReference>
<evidence type="ECO:0000313" key="6">
    <source>
        <dbReference type="EMBL" id="MBB4019392.1"/>
    </source>
</evidence>
<feature type="active site" description="Proton donor/acceptor" evidence="4">
    <location>
        <position position="137"/>
    </location>
</feature>
<gene>
    <name evidence="6" type="ORF">GGR16_004443</name>
</gene>
<evidence type="ECO:0000256" key="5">
    <source>
        <dbReference type="PIRSR" id="PIRSR001365-2"/>
    </source>
</evidence>
<keyword evidence="2 3" id="KW-0456">Lyase</keyword>
<feature type="binding site" evidence="5">
    <location>
        <position position="206"/>
    </location>
    <ligand>
        <name>pyruvate</name>
        <dbReference type="ChEBI" id="CHEBI:15361"/>
    </ligand>
</feature>
<evidence type="ECO:0000256" key="2">
    <source>
        <dbReference type="ARBA" id="ARBA00023239"/>
    </source>
</evidence>
<accession>A0A840C5V6</accession>
<dbReference type="InterPro" id="IPR013785">
    <property type="entry name" value="Aldolase_TIM"/>
</dbReference>
<feature type="active site" description="Schiff-base intermediate with substrate" evidence="4">
    <location>
        <position position="164"/>
    </location>
</feature>
<dbReference type="Pfam" id="PF00701">
    <property type="entry name" value="DHDPS"/>
    <property type="match status" value="1"/>
</dbReference>
<evidence type="ECO:0000256" key="3">
    <source>
        <dbReference type="PIRNR" id="PIRNR001365"/>
    </source>
</evidence>
<evidence type="ECO:0000313" key="7">
    <source>
        <dbReference type="Proteomes" id="UP000577362"/>
    </source>
</evidence>
<dbReference type="PIRSF" id="PIRSF001365">
    <property type="entry name" value="DHDPS"/>
    <property type="match status" value="1"/>
</dbReference>
<comment type="caution">
    <text evidence="6">The sequence shown here is derived from an EMBL/GenBank/DDBJ whole genome shotgun (WGS) entry which is preliminary data.</text>
</comment>
<sequence>MHTKLAGVIPPMTTPFRTDGAMALEAVAGQVDFLVAAGAHGLAAGGSTGEGHTLDPEEFRDLIGATVAATAGRAPVIAGIIVDSTRDAIRRGKLVRDMGVAALQVTPVHYLFKPDDEAMVRHFRALADETGLPIIIYNVVPWTYLSPKLLARIMREVPMVVGVKQSAGDLKLFADLMAENLADKLIFSAVDALMYPSYTLGAHGSIAAILAAAPKASVDLWDAVKAGDHPRALDLHVKLLALWNAMVSDNLPACTKYAQSLQGVNAMEPRAPMPPASPAQREAIRAALAGLGVAVKAKAA</sequence>
<dbReference type="Proteomes" id="UP000577362">
    <property type="component" value="Unassembled WGS sequence"/>
</dbReference>
<comment type="similarity">
    <text evidence="1 3">Belongs to the DapA family.</text>
</comment>
<dbReference type="EC" id="4.3.3.7" evidence="6"/>
<dbReference type="Gene3D" id="3.20.20.70">
    <property type="entry name" value="Aldolase class I"/>
    <property type="match status" value="1"/>
</dbReference>
<organism evidence="6 7">
    <name type="scientific">Chelatococcus caeni</name>
    <dbReference type="NCBI Taxonomy" id="1348468"/>
    <lineage>
        <taxon>Bacteria</taxon>
        <taxon>Pseudomonadati</taxon>
        <taxon>Pseudomonadota</taxon>
        <taxon>Alphaproteobacteria</taxon>
        <taxon>Hyphomicrobiales</taxon>
        <taxon>Chelatococcaceae</taxon>
        <taxon>Chelatococcus</taxon>
    </lineage>
</organism>
<dbReference type="SUPFAM" id="SSF51569">
    <property type="entry name" value="Aldolase"/>
    <property type="match status" value="1"/>
</dbReference>
<dbReference type="PANTHER" id="PTHR12128">
    <property type="entry name" value="DIHYDRODIPICOLINATE SYNTHASE"/>
    <property type="match status" value="1"/>
</dbReference>
<dbReference type="SMART" id="SM01130">
    <property type="entry name" value="DHDPS"/>
    <property type="match status" value="1"/>
</dbReference>
<name>A0A840C5V6_9HYPH</name>
<keyword evidence="7" id="KW-1185">Reference proteome</keyword>